<dbReference type="InterPro" id="IPR050437">
    <property type="entry name" value="Ribos_protein_bS1-like"/>
</dbReference>
<dbReference type="InterPro" id="IPR023319">
    <property type="entry name" value="Tex-like_HTH_dom_sf"/>
</dbReference>
<evidence type="ECO:0000256" key="1">
    <source>
        <dbReference type="SAM" id="Coils"/>
    </source>
</evidence>
<feature type="domain" description="S1 motif" evidence="2">
    <location>
        <begin position="648"/>
        <end position="717"/>
    </location>
</feature>
<dbReference type="Pfam" id="PF17674">
    <property type="entry name" value="HHH_9"/>
    <property type="match status" value="1"/>
</dbReference>
<dbReference type="SMART" id="SM00316">
    <property type="entry name" value="S1"/>
    <property type="match status" value="1"/>
</dbReference>
<reference evidence="3 4" key="1">
    <citation type="journal article" date="2015" name="Genome Announc.">
        <title>Expanding the biotechnology potential of lactobacilli through comparative genomics of 213 strains and associated genera.</title>
        <authorList>
            <person name="Sun Z."/>
            <person name="Harris H.M."/>
            <person name="McCann A."/>
            <person name="Guo C."/>
            <person name="Argimon S."/>
            <person name="Zhang W."/>
            <person name="Yang X."/>
            <person name="Jeffery I.B."/>
            <person name="Cooney J.C."/>
            <person name="Kagawa T.F."/>
            <person name="Liu W."/>
            <person name="Song Y."/>
            <person name="Salvetti E."/>
            <person name="Wrobel A."/>
            <person name="Rasinkangas P."/>
            <person name="Parkhill J."/>
            <person name="Rea M.C."/>
            <person name="O'Sullivan O."/>
            <person name="Ritari J."/>
            <person name="Douillard F.P."/>
            <person name="Paul Ross R."/>
            <person name="Yang R."/>
            <person name="Briner A.E."/>
            <person name="Felis G.E."/>
            <person name="de Vos W.M."/>
            <person name="Barrangou R."/>
            <person name="Klaenhammer T.R."/>
            <person name="Caufield P.W."/>
            <person name="Cui Y."/>
            <person name="Zhang H."/>
            <person name="O'Toole P.W."/>
        </authorList>
    </citation>
    <scope>NUCLEOTIDE SEQUENCE [LARGE SCALE GENOMIC DNA]</scope>
    <source>
        <strain evidence="3 4">DSM 22408</strain>
    </source>
</reference>
<dbReference type="SUPFAM" id="SSF53098">
    <property type="entry name" value="Ribonuclease H-like"/>
    <property type="match status" value="1"/>
</dbReference>
<dbReference type="STRING" id="1122146.IV53_GL001025"/>
<dbReference type="Pfam" id="PF09371">
    <property type="entry name" value="Tex_N"/>
    <property type="match status" value="1"/>
</dbReference>
<dbReference type="FunFam" id="3.30.420.140:FF:000001">
    <property type="entry name" value="RNA-binding transcriptional accessory protein"/>
    <property type="match status" value="1"/>
</dbReference>
<dbReference type="GO" id="GO:0005737">
    <property type="term" value="C:cytoplasm"/>
    <property type="evidence" value="ECO:0007669"/>
    <property type="project" value="UniProtKB-ARBA"/>
</dbReference>
<dbReference type="FunFam" id="1.10.150.310:FF:000001">
    <property type="entry name" value="RNA-binding transcriptional accessory protein"/>
    <property type="match status" value="1"/>
</dbReference>
<dbReference type="eggNOG" id="COG2183">
    <property type="taxonomic scope" value="Bacteria"/>
</dbReference>
<dbReference type="OrthoDB" id="9804714at2"/>
<dbReference type="SUPFAM" id="SSF47781">
    <property type="entry name" value="RuvA domain 2-like"/>
    <property type="match status" value="2"/>
</dbReference>
<dbReference type="InterPro" id="IPR037027">
    <property type="entry name" value="YqgF/RNaseH-like_dom_sf"/>
</dbReference>
<dbReference type="Gene3D" id="1.10.10.650">
    <property type="entry name" value="RuvA domain 2-like"/>
    <property type="match status" value="1"/>
</dbReference>
<dbReference type="InterPro" id="IPR018974">
    <property type="entry name" value="Tex-like_N"/>
</dbReference>
<dbReference type="InterPro" id="IPR032639">
    <property type="entry name" value="Tex_YqgF"/>
</dbReference>
<dbReference type="SMART" id="SM00732">
    <property type="entry name" value="YqgFc"/>
    <property type="match status" value="1"/>
</dbReference>
<dbReference type="GO" id="GO:0003729">
    <property type="term" value="F:mRNA binding"/>
    <property type="evidence" value="ECO:0007669"/>
    <property type="project" value="UniProtKB-ARBA"/>
</dbReference>
<evidence type="ECO:0000313" key="4">
    <source>
        <dbReference type="Proteomes" id="UP000051500"/>
    </source>
</evidence>
<gene>
    <name evidence="3" type="ORF">IV53_GL001025</name>
</gene>
<dbReference type="Pfam" id="PF12836">
    <property type="entry name" value="HHH_3"/>
    <property type="match status" value="1"/>
</dbReference>
<dbReference type="Gene3D" id="1.10.150.310">
    <property type="entry name" value="Tex RuvX-like domain-like"/>
    <property type="match status" value="1"/>
</dbReference>
<dbReference type="InterPro" id="IPR044146">
    <property type="entry name" value="S1_Tex"/>
</dbReference>
<proteinExistence type="predicted"/>
<dbReference type="PROSITE" id="PS50126">
    <property type="entry name" value="S1"/>
    <property type="match status" value="1"/>
</dbReference>
<dbReference type="InterPro" id="IPR055179">
    <property type="entry name" value="Tex-like_central_region"/>
</dbReference>
<dbReference type="Pfam" id="PF00575">
    <property type="entry name" value="S1"/>
    <property type="match status" value="1"/>
</dbReference>
<dbReference type="InterPro" id="IPR012340">
    <property type="entry name" value="NA-bd_OB-fold"/>
</dbReference>
<dbReference type="Gene3D" id="2.40.50.140">
    <property type="entry name" value="Nucleic acid-binding proteins"/>
    <property type="match status" value="1"/>
</dbReference>
<dbReference type="Pfam" id="PF22706">
    <property type="entry name" value="Tex_central_region"/>
    <property type="match status" value="1"/>
</dbReference>
<comment type="caution">
    <text evidence="3">The sequence shown here is derived from an EMBL/GenBank/DDBJ whole genome shotgun (WGS) entry which is preliminary data.</text>
</comment>
<dbReference type="FunFam" id="2.40.50.140:FF:000051">
    <property type="entry name" value="RNA-binding transcriptional accessory protein"/>
    <property type="match status" value="1"/>
</dbReference>
<dbReference type="Gene3D" id="1.10.3500.10">
    <property type="entry name" value="Tex N-terminal region-like"/>
    <property type="match status" value="1"/>
</dbReference>
<organism evidence="3 4">
    <name type="scientific">Ligilactobacillus ceti DSM 22408</name>
    <dbReference type="NCBI Taxonomy" id="1122146"/>
    <lineage>
        <taxon>Bacteria</taxon>
        <taxon>Bacillati</taxon>
        <taxon>Bacillota</taxon>
        <taxon>Bacilli</taxon>
        <taxon>Lactobacillales</taxon>
        <taxon>Lactobacillaceae</taxon>
        <taxon>Ligilactobacillus</taxon>
    </lineage>
</organism>
<dbReference type="RefSeq" id="WP_027107453.1">
    <property type="nucleotide sequence ID" value="NZ_JQBZ01000025.1"/>
</dbReference>
<dbReference type="Gene3D" id="3.30.420.140">
    <property type="entry name" value="YqgF/RNase H-like domain"/>
    <property type="match status" value="1"/>
</dbReference>
<dbReference type="InterPro" id="IPR006641">
    <property type="entry name" value="YqgF/RNaseH-like_dom"/>
</dbReference>
<keyword evidence="4" id="KW-1185">Reference proteome</keyword>
<dbReference type="Pfam" id="PF16921">
    <property type="entry name" value="Tex_YqgF"/>
    <property type="match status" value="1"/>
</dbReference>
<sequence>MEEKYVKQMAKTPYTKEQIVTVLDLLSSGNTVPFIARYRKEQTKSLDEVQIRDIQATYQAIEKLETRKESILKQIKEQGKLTHNLKNAIVKAADLQTVEDLYLPYKQKRQTKAQIAKDAGLTPLANAILSLKDNLEVQKYLNPEKKIKTEEDALNGAHEILVEAIAEDLKNRQYVRKKFEQTALLVSDVKDEQIDEKGIYRDYYEFTQSAKTIKNYRILAINRGEKAGVLKVKLTIDDDVVMRYFHSRYAMQAQGQNEKLLVAAYQDSYRRFIRPAIERELRKSLTQQAEEQAIKVFGENLYNLLMQAPLKERVVLGLDPAYRTGCKLAVVDKTGKFLTKTVIYPHEKAKGAKVDPKLRQAAKNTLLRLIAEYQVDMIAIGNGTASRESEQFVAEVLHDVQRPVYYVIVNEAGASIYSGSELARQEFPDLQIEERSAISIARRLQDPLAELIKIDPKSIGVGQYQYDLPAKDLTTELDHVIETSVNQVGVDLNTASPQLLEHISGLNKTIAQNIVGYRNENGKFTERKKLKAVPRLGPKAYEQAAGFLRIVAGGNPLDNTDIHPESYPVAQKLLSLINLTVDDLGTPELIERLTPLTAQEIAQQLQVGIPTIQDIKESLLKPGRDQRDQMPAPLLRSDVLRLEDLKPGLKLQGTVRNVVDFGAFVDIGVKQDGLVHISQISQRFLKHPSEVVAIGDIVDVWVLEVDEKRGRIQLTMVPTKS</sequence>
<dbReference type="FunFam" id="1.10.10.650:FF:000001">
    <property type="entry name" value="S1 RNA-binding domain 1"/>
    <property type="match status" value="1"/>
</dbReference>
<evidence type="ECO:0000259" key="2">
    <source>
        <dbReference type="PROSITE" id="PS50126"/>
    </source>
</evidence>
<dbReference type="Proteomes" id="UP000051500">
    <property type="component" value="Unassembled WGS sequence"/>
</dbReference>
<dbReference type="GO" id="GO:0006139">
    <property type="term" value="P:nucleobase-containing compound metabolic process"/>
    <property type="evidence" value="ECO:0007669"/>
    <property type="project" value="InterPro"/>
</dbReference>
<dbReference type="CDD" id="cd05685">
    <property type="entry name" value="S1_Tex"/>
    <property type="match status" value="1"/>
</dbReference>
<dbReference type="InterPro" id="IPR003029">
    <property type="entry name" value="S1_domain"/>
</dbReference>
<dbReference type="InterPro" id="IPR010994">
    <property type="entry name" value="RuvA_2-like"/>
</dbReference>
<evidence type="ECO:0000313" key="3">
    <source>
        <dbReference type="EMBL" id="KRN89052.1"/>
    </source>
</evidence>
<protein>
    <submittedName>
        <fullName evidence="3">Transcription accessory protein</fullName>
    </submittedName>
</protein>
<dbReference type="GO" id="GO:0003735">
    <property type="term" value="F:structural constituent of ribosome"/>
    <property type="evidence" value="ECO:0007669"/>
    <property type="project" value="TreeGrafter"/>
</dbReference>
<dbReference type="InterPro" id="IPR041692">
    <property type="entry name" value="HHH_9"/>
</dbReference>
<accession>A0A0R2KQ88</accession>
<dbReference type="EMBL" id="JQBZ01000025">
    <property type="protein sequence ID" value="KRN89052.1"/>
    <property type="molecule type" value="Genomic_DNA"/>
</dbReference>
<dbReference type="PANTHER" id="PTHR10724:SF10">
    <property type="entry name" value="S1 RNA-BINDING DOMAIN-CONTAINING PROTEIN 1"/>
    <property type="match status" value="1"/>
</dbReference>
<dbReference type="AlphaFoldDB" id="A0A0R2KQ88"/>
<dbReference type="InterPro" id="IPR023323">
    <property type="entry name" value="Tex-like_dom_sf"/>
</dbReference>
<dbReference type="PATRIC" id="fig|1122146.4.peg.1060"/>
<name>A0A0R2KQ88_9LACO</name>
<dbReference type="GO" id="GO:0006412">
    <property type="term" value="P:translation"/>
    <property type="evidence" value="ECO:0007669"/>
    <property type="project" value="TreeGrafter"/>
</dbReference>
<dbReference type="PANTHER" id="PTHR10724">
    <property type="entry name" value="30S RIBOSOMAL PROTEIN S1"/>
    <property type="match status" value="1"/>
</dbReference>
<dbReference type="SUPFAM" id="SSF158832">
    <property type="entry name" value="Tex N-terminal region-like"/>
    <property type="match status" value="1"/>
</dbReference>
<keyword evidence="1" id="KW-0175">Coiled coil</keyword>
<feature type="coiled-coil region" evidence="1">
    <location>
        <begin position="54"/>
        <end position="81"/>
    </location>
</feature>
<dbReference type="SUPFAM" id="SSF50249">
    <property type="entry name" value="Nucleic acid-binding proteins"/>
    <property type="match status" value="1"/>
</dbReference>
<dbReference type="InterPro" id="IPR012337">
    <property type="entry name" value="RNaseH-like_sf"/>
</dbReference>